<dbReference type="AlphaFoldDB" id="A0A1N6NSX8"/>
<name>A0A1N6NSX8_9GAMM</name>
<keyword evidence="1" id="KW-0812">Transmembrane</keyword>
<proteinExistence type="predicted"/>
<keyword evidence="3" id="KW-1185">Reference proteome</keyword>
<accession>A0A1N6NSX8</accession>
<feature type="transmembrane region" description="Helical" evidence="1">
    <location>
        <begin position="9"/>
        <end position="34"/>
    </location>
</feature>
<evidence type="ECO:0000313" key="3">
    <source>
        <dbReference type="Proteomes" id="UP000186895"/>
    </source>
</evidence>
<gene>
    <name evidence="2" type="ORF">SAMN05421647_101532</name>
</gene>
<evidence type="ECO:0000256" key="1">
    <source>
        <dbReference type="SAM" id="Phobius"/>
    </source>
</evidence>
<feature type="transmembrane region" description="Helical" evidence="1">
    <location>
        <begin position="54"/>
        <end position="79"/>
    </location>
</feature>
<organism evidence="2 3">
    <name type="scientific">Marinobacterium stanieri</name>
    <dbReference type="NCBI Taxonomy" id="49186"/>
    <lineage>
        <taxon>Bacteria</taxon>
        <taxon>Pseudomonadati</taxon>
        <taxon>Pseudomonadota</taxon>
        <taxon>Gammaproteobacteria</taxon>
        <taxon>Oceanospirillales</taxon>
        <taxon>Oceanospirillaceae</taxon>
        <taxon>Marinobacterium</taxon>
    </lineage>
</organism>
<dbReference type="EMBL" id="FTMN01000001">
    <property type="protein sequence ID" value="SIP95072.1"/>
    <property type="molecule type" value="Genomic_DNA"/>
</dbReference>
<keyword evidence="1" id="KW-1133">Transmembrane helix</keyword>
<sequence>MKKVFLRVLIAWITFEAIQLIIAPIFGIILGYITPFFIDRGASSAEDMKWMVHFLHYSNIVLAYLISFIAFISVSYVVVLKNKNPEPKQGQ</sequence>
<evidence type="ECO:0000313" key="2">
    <source>
        <dbReference type="EMBL" id="SIP95072.1"/>
    </source>
</evidence>
<reference evidence="2 3" key="1">
    <citation type="submission" date="2017-01" db="EMBL/GenBank/DDBJ databases">
        <authorList>
            <person name="Mah S.A."/>
            <person name="Swanson W.J."/>
            <person name="Moy G.W."/>
            <person name="Vacquier V.D."/>
        </authorList>
    </citation>
    <scope>NUCLEOTIDE SEQUENCE [LARGE SCALE GENOMIC DNA]</scope>
    <source>
        <strain evidence="2 3">DSM 7027</strain>
    </source>
</reference>
<dbReference type="Proteomes" id="UP000186895">
    <property type="component" value="Unassembled WGS sequence"/>
</dbReference>
<protein>
    <submittedName>
        <fullName evidence="2">Uncharacterized protein</fullName>
    </submittedName>
</protein>
<keyword evidence="1" id="KW-0472">Membrane</keyword>
<dbReference type="STRING" id="49186.SAMN05421647_101532"/>